<feature type="domain" description="Restriction endonuclease type I HsdR N-terminal" evidence="1">
    <location>
        <begin position="109"/>
        <end position="170"/>
    </location>
</feature>
<evidence type="ECO:0000313" key="3">
    <source>
        <dbReference type="Proteomes" id="UP000008204"/>
    </source>
</evidence>
<keyword evidence="3" id="KW-1185">Reference proteome</keyword>
<evidence type="ECO:0000259" key="1">
    <source>
        <dbReference type="Pfam" id="PF04313"/>
    </source>
</evidence>
<dbReference type="HOGENOM" id="CLU_090272_0_0_3"/>
<sequence>MVQTIPAERITLYELVEKFNLKSREDPSFFPEWSENLPPINEEEKHQLHRVKRNFLNLAMRPMLEDMVKMMVLSPLLDLAGFYVWPFSTTAETSVEIETKDNGVIIRGKIDVLVWHNRLWILVIESKRSQFSLEVGIPQALAYILASPNLDKSVFGMVTNGSNFIFLKLVKQATLNYALSDEFSLRRGDDLVTVLAILKRLGATINYQSQAE</sequence>
<dbReference type="AlphaFoldDB" id="B7JUC2"/>
<evidence type="ECO:0000313" key="2">
    <source>
        <dbReference type="EMBL" id="ACK64502.1"/>
    </source>
</evidence>
<dbReference type="GO" id="GO:0009035">
    <property type="term" value="F:type I site-specific deoxyribonuclease activity"/>
    <property type="evidence" value="ECO:0007669"/>
    <property type="project" value="UniProtKB-EC"/>
</dbReference>
<dbReference type="Pfam" id="PF04313">
    <property type="entry name" value="HSDR_N"/>
    <property type="match status" value="1"/>
</dbReference>
<dbReference type="Gene3D" id="3.90.1570.30">
    <property type="match status" value="1"/>
</dbReference>
<organism evidence="2 3">
    <name type="scientific">Rippkaea orientalis (strain PCC 8801 / RF-1)</name>
    <name type="common">Cyanothece sp. (strain PCC 8801)</name>
    <dbReference type="NCBI Taxonomy" id="41431"/>
    <lineage>
        <taxon>Bacteria</taxon>
        <taxon>Bacillati</taxon>
        <taxon>Cyanobacteriota</taxon>
        <taxon>Cyanophyceae</taxon>
        <taxon>Oscillatoriophycideae</taxon>
        <taxon>Chroococcales</taxon>
        <taxon>Aphanothecaceae</taxon>
        <taxon>Rippkaea</taxon>
        <taxon>Rippkaea orientalis</taxon>
    </lineage>
</organism>
<name>B7JUC2_RIPO1</name>
<dbReference type="STRING" id="41431.PCC8801_0405"/>
<protein>
    <recommendedName>
        <fullName evidence="1">Restriction endonuclease type I HsdR N-terminal domain-containing protein</fullName>
    </recommendedName>
</protein>
<dbReference type="InterPro" id="IPR007409">
    <property type="entry name" value="Restrct_endonuc_type1_HsdR_N"/>
</dbReference>
<dbReference type="KEGG" id="cyp:PCC8801_0405"/>
<dbReference type="GO" id="GO:0009307">
    <property type="term" value="P:DNA restriction-modification system"/>
    <property type="evidence" value="ECO:0007669"/>
    <property type="project" value="UniProtKB-KW"/>
</dbReference>
<dbReference type="RefSeq" id="WP_012593779.1">
    <property type="nucleotide sequence ID" value="NC_011726.1"/>
</dbReference>
<proteinExistence type="predicted"/>
<gene>
    <name evidence="2" type="ordered locus">PCC8801_0405</name>
</gene>
<dbReference type="GO" id="GO:0005524">
    <property type="term" value="F:ATP binding"/>
    <property type="evidence" value="ECO:0007669"/>
    <property type="project" value="UniProtKB-KW"/>
</dbReference>
<dbReference type="eggNOG" id="COG4096">
    <property type="taxonomic scope" value="Bacteria"/>
</dbReference>
<dbReference type="Proteomes" id="UP000008204">
    <property type="component" value="Chromosome"/>
</dbReference>
<reference evidence="3" key="1">
    <citation type="journal article" date="2011" name="MBio">
        <title>Novel metabolic attributes of the genus Cyanothece, comprising a group of unicellular nitrogen-fixing Cyanobacteria.</title>
        <authorList>
            <person name="Bandyopadhyay A."/>
            <person name="Elvitigala T."/>
            <person name="Welsh E."/>
            <person name="Stockel J."/>
            <person name="Liberton M."/>
            <person name="Min H."/>
            <person name="Sherman L.A."/>
            <person name="Pakrasi H.B."/>
        </authorList>
    </citation>
    <scope>NUCLEOTIDE SEQUENCE [LARGE SCALE GENOMIC DNA]</scope>
    <source>
        <strain evidence="3">PCC 8801</strain>
    </source>
</reference>
<dbReference type="EMBL" id="CP001287">
    <property type="protein sequence ID" value="ACK64502.1"/>
    <property type="molecule type" value="Genomic_DNA"/>
</dbReference>
<dbReference type="OrthoDB" id="571432at2"/>
<dbReference type="GO" id="GO:0003677">
    <property type="term" value="F:DNA binding"/>
    <property type="evidence" value="ECO:0007669"/>
    <property type="project" value="UniProtKB-KW"/>
</dbReference>
<accession>B7JUC2</accession>